<sequence length="578" mass="63237">MTSFPESLTVRDSRAVLLLIGVVVALFLPAVWCPSNPIDDPGILSVYGNDLLTLAEVVSPGGGYYYRPLIALSFYLDYHVLAQDIRLLHLENVLIHATNAVLLFLFGRRLFPKAASVVPLAAALIFALHPVNTEAVNWIAGRTDPLAALFVLLAGLALCRGLATGRGRWTVASVALTLFGALAKETALFMIPASFLIVQAWISQHPQRSDSARRQRIVLAAASLALSLLFAFLFSYRALSHGNSVATLMQGHRPDLFGSVLVLLKSAGFYVKKMLFPWPLNIAIDSVSAWYLVPALAALLLLWRSPKTSPWLAMTCTGFMFLMPPLAVALFGVAWTPVAERYLYIPSLFFSLGGAGWFFSSAASLGKQRLAAPVLVSVLVILAFGTWQRISVWRDNIALYRDAVAQSPDFAMLHNTLAVLYAKGGRIDEAHRELNLASSLEPSELLKVLIRKNRISLAIYGVPPEEARRTLNLYLGKPAQEDTELLDALRKIDVVLIRKAPAGAERDEMSRELVEVNEELYARTRDPLLLYHTGQLLLGLGEEKRAGAYFGRSFGAASEGAYYKAAAGKLAAKYGEGR</sequence>
<dbReference type="Proteomes" id="UP000683557">
    <property type="component" value="Chromosome"/>
</dbReference>
<keyword evidence="1" id="KW-0677">Repeat</keyword>
<feature type="transmembrane region" description="Helical" evidence="3">
    <location>
        <begin position="15"/>
        <end position="32"/>
    </location>
</feature>
<evidence type="ECO:0000256" key="1">
    <source>
        <dbReference type="ARBA" id="ARBA00022737"/>
    </source>
</evidence>
<feature type="transmembrane region" description="Helical" evidence="3">
    <location>
        <begin position="342"/>
        <end position="364"/>
    </location>
</feature>
<feature type="transmembrane region" description="Helical" evidence="3">
    <location>
        <begin position="93"/>
        <end position="111"/>
    </location>
</feature>
<reference evidence="4 5" key="1">
    <citation type="submission" date="2021-06" db="EMBL/GenBank/DDBJ databases">
        <title>Gemonas diversity in paddy soil.</title>
        <authorList>
            <person name="Liu G."/>
        </authorList>
    </citation>
    <scope>NUCLEOTIDE SEQUENCE [LARGE SCALE GENOMIC DNA]</scope>
    <source>
        <strain evidence="4 5">RG10</strain>
    </source>
</reference>
<keyword evidence="3" id="KW-0812">Transmembrane</keyword>
<proteinExistence type="predicted"/>
<feature type="transmembrane region" description="Helical" evidence="3">
    <location>
        <begin position="287"/>
        <end position="305"/>
    </location>
</feature>
<dbReference type="EMBL" id="CP076723">
    <property type="protein sequence ID" value="QWV95060.1"/>
    <property type="molecule type" value="Genomic_DNA"/>
</dbReference>
<evidence type="ECO:0000256" key="2">
    <source>
        <dbReference type="ARBA" id="ARBA00022803"/>
    </source>
</evidence>
<dbReference type="EC" id="2.4.-.-" evidence="4"/>
<dbReference type="PANTHER" id="PTHR44227">
    <property type="match status" value="1"/>
</dbReference>
<dbReference type="InterPro" id="IPR052346">
    <property type="entry name" value="O-mannosyl-transferase_TMTC"/>
</dbReference>
<dbReference type="RefSeq" id="WP_216801761.1">
    <property type="nucleotide sequence ID" value="NZ_CP076723.1"/>
</dbReference>
<keyword evidence="4" id="KW-0328">Glycosyltransferase</keyword>
<keyword evidence="4" id="KW-0808">Transferase</keyword>
<keyword evidence="3" id="KW-1133">Transmembrane helix</keyword>
<evidence type="ECO:0000256" key="3">
    <source>
        <dbReference type="SAM" id="Phobius"/>
    </source>
</evidence>
<dbReference type="GO" id="GO:0016757">
    <property type="term" value="F:glycosyltransferase activity"/>
    <property type="evidence" value="ECO:0007669"/>
    <property type="project" value="UniProtKB-KW"/>
</dbReference>
<evidence type="ECO:0000313" key="4">
    <source>
        <dbReference type="EMBL" id="QWV95060.1"/>
    </source>
</evidence>
<name>A0ABX8J9N1_9BACT</name>
<feature type="transmembrane region" description="Helical" evidence="3">
    <location>
        <begin position="146"/>
        <end position="163"/>
    </location>
</feature>
<feature type="transmembrane region" description="Helical" evidence="3">
    <location>
        <begin position="311"/>
        <end position="335"/>
    </location>
</feature>
<protein>
    <submittedName>
        <fullName evidence="4">Glycosyltransferase family 39 protein</fullName>
        <ecNumber evidence="4">2.4.-.-</ecNumber>
    </submittedName>
</protein>
<organism evidence="4 5">
    <name type="scientific">Geomonas oryzisoli</name>
    <dbReference type="NCBI Taxonomy" id="2847992"/>
    <lineage>
        <taxon>Bacteria</taxon>
        <taxon>Pseudomonadati</taxon>
        <taxon>Thermodesulfobacteriota</taxon>
        <taxon>Desulfuromonadia</taxon>
        <taxon>Geobacterales</taxon>
        <taxon>Geobacteraceae</taxon>
        <taxon>Geomonas</taxon>
    </lineage>
</organism>
<evidence type="ECO:0000313" key="5">
    <source>
        <dbReference type="Proteomes" id="UP000683557"/>
    </source>
</evidence>
<feature type="transmembrane region" description="Helical" evidence="3">
    <location>
        <begin position="370"/>
        <end position="387"/>
    </location>
</feature>
<gene>
    <name evidence="4" type="ORF">KP004_07750</name>
</gene>
<dbReference type="PANTHER" id="PTHR44227:SF3">
    <property type="entry name" value="PROTEIN O-MANNOSYL-TRANSFERASE TMTC4"/>
    <property type="match status" value="1"/>
</dbReference>
<accession>A0ABX8J9N1</accession>
<keyword evidence="3" id="KW-0472">Membrane</keyword>
<feature type="transmembrane region" description="Helical" evidence="3">
    <location>
        <begin position="217"/>
        <end position="236"/>
    </location>
</feature>
<keyword evidence="5" id="KW-1185">Reference proteome</keyword>
<keyword evidence="2" id="KW-0802">TPR repeat</keyword>
<feature type="transmembrane region" description="Helical" evidence="3">
    <location>
        <begin position="117"/>
        <end position="139"/>
    </location>
</feature>